<feature type="compositionally biased region" description="Basic and acidic residues" evidence="1">
    <location>
        <begin position="589"/>
        <end position="618"/>
    </location>
</feature>
<dbReference type="PANTHER" id="PTHR33700:SF4">
    <property type="entry name" value="MYB-LIKE PROTEIN X"/>
    <property type="match status" value="1"/>
</dbReference>
<dbReference type="PANTHER" id="PTHR33700">
    <property type="entry name" value="MYB-LIKE PROTEIN X"/>
    <property type="match status" value="1"/>
</dbReference>
<dbReference type="EMBL" id="JACMSC010000001">
    <property type="protein sequence ID" value="KAG6537381.1"/>
    <property type="molecule type" value="Genomic_DNA"/>
</dbReference>
<feature type="compositionally biased region" description="Low complexity" evidence="1">
    <location>
        <begin position="565"/>
        <end position="575"/>
    </location>
</feature>
<evidence type="ECO:0000313" key="2">
    <source>
        <dbReference type="EMBL" id="KAG6537381.1"/>
    </source>
</evidence>
<organism evidence="2 3">
    <name type="scientific">Zingiber officinale</name>
    <name type="common">Ginger</name>
    <name type="synonym">Amomum zingiber</name>
    <dbReference type="NCBI Taxonomy" id="94328"/>
    <lineage>
        <taxon>Eukaryota</taxon>
        <taxon>Viridiplantae</taxon>
        <taxon>Streptophyta</taxon>
        <taxon>Embryophyta</taxon>
        <taxon>Tracheophyta</taxon>
        <taxon>Spermatophyta</taxon>
        <taxon>Magnoliopsida</taxon>
        <taxon>Liliopsida</taxon>
        <taxon>Zingiberales</taxon>
        <taxon>Zingiberaceae</taxon>
        <taxon>Zingiber</taxon>
    </lineage>
</organism>
<gene>
    <name evidence="2" type="ORF">ZIOFF_002471</name>
</gene>
<evidence type="ECO:0000313" key="3">
    <source>
        <dbReference type="Proteomes" id="UP000734854"/>
    </source>
</evidence>
<reference evidence="2 3" key="1">
    <citation type="submission" date="2020-08" db="EMBL/GenBank/DDBJ databases">
        <title>Plant Genome Project.</title>
        <authorList>
            <person name="Zhang R.-G."/>
        </authorList>
    </citation>
    <scope>NUCLEOTIDE SEQUENCE [LARGE SCALE GENOMIC DNA]</scope>
    <source>
        <tissue evidence="2">Rhizome</tissue>
    </source>
</reference>
<feature type="region of interest" description="Disordered" evidence="1">
    <location>
        <begin position="195"/>
        <end position="289"/>
    </location>
</feature>
<protein>
    <submittedName>
        <fullName evidence="2">Uncharacterized protein</fullName>
    </submittedName>
</protein>
<feature type="region of interest" description="Disordered" evidence="1">
    <location>
        <begin position="301"/>
        <end position="386"/>
    </location>
</feature>
<feature type="compositionally biased region" description="Basic and acidic residues" evidence="1">
    <location>
        <begin position="227"/>
        <end position="256"/>
    </location>
</feature>
<dbReference type="Proteomes" id="UP000734854">
    <property type="component" value="Unassembled WGS sequence"/>
</dbReference>
<feature type="compositionally biased region" description="Basic and acidic residues" evidence="1">
    <location>
        <begin position="303"/>
        <end position="322"/>
    </location>
</feature>
<feature type="compositionally biased region" description="Acidic residues" evidence="1">
    <location>
        <begin position="203"/>
        <end position="226"/>
    </location>
</feature>
<proteinExistence type="predicted"/>
<feature type="compositionally biased region" description="Polar residues" evidence="1">
    <location>
        <begin position="579"/>
        <end position="588"/>
    </location>
</feature>
<evidence type="ECO:0000256" key="1">
    <source>
        <dbReference type="SAM" id="MobiDB-lite"/>
    </source>
</evidence>
<keyword evidence="3" id="KW-1185">Reference proteome</keyword>
<feature type="compositionally biased region" description="Basic and acidic residues" evidence="1">
    <location>
        <begin position="341"/>
        <end position="386"/>
    </location>
</feature>
<comment type="caution">
    <text evidence="2">The sequence shown here is derived from an EMBL/GenBank/DDBJ whole genome shotgun (WGS) entry which is preliminary data.</text>
</comment>
<sequence>MGYVERWKKNRNEDLLCKEKLKELNSQKLYWRCRLTAVAITSRSESSSFVLLLPSSLPSSTVTAAGNGGTRRLQIFAPGSYLYPWIGIARSRDPPTTVAMLRQVSSRNQRGKGSHKMKTVLHMCLLIAICIWLLCRMNHSHDKKETFEERREKGDERWFNIRRFGREDLPHIAEVADRGEDKGVDEVKKDSIAVGHGIRQEEVMDEGGSDVELEDEEEAGLEEEKEDQSKEWDGIDDHEHNEAVHKAREISFKGDDVSSEVVHTIQEVDHKEASQAAQERSFKADDASSAVAHVVQANEFENEAMKNLDRNKSDDKKRKGETGDVPEGNQRYESKNGAVEKLCENDPHGKENKEEAQHVLKEKLDFESERRAKKNIDKNESDVRKEENSFASMLLDNTRGNNSSINHQGSLTANNATFASRSETPILDKMSLQDMTVVESKNEGQQPDMRISSVVNNQTSKETQLSTDAGELLANSSYFLNHKLYFQKNSTTVSIELVESPVNLIMKPDPANSTVSQNQTTIVHEEMNKTKMLSQGKEKPKLKNELTEQKIEAVSIPLESKEPHNNSSSENGNGEVVQLETSSSLTSQEKNRDVNGERSKFSDIRNRVDSSKQEAVEK</sequence>
<dbReference type="AlphaFoldDB" id="A0A8J5I566"/>
<accession>A0A8J5I566</accession>
<feature type="region of interest" description="Disordered" evidence="1">
    <location>
        <begin position="554"/>
        <end position="618"/>
    </location>
</feature>
<name>A0A8J5I566_ZINOF</name>